<dbReference type="PANTHER" id="PTHR21662:SF23">
    <property type="entry name" value="RECEPTOR L-DOMAIN DOMAIN-CONTAINING PROTEIN"/>
    <property type="match status" value="1"/>
</dbReference>
<dbReference type="EMBL" id="GL379787">
    <property type="protein sequence ID" value="EGT31191.1"/>
    <property type="molecule type" value="Genomic_DNA"/>
</dbReference>
<dbReference type="FunCoup" id="G0M9Q7">
    <property type="interactions" value="7"/>
</dbReference>
<dbReference type="Gene3D" id="3.80.20.20">
    <property type="entry name" value="Receptor L-domain"/>
    <property type="match status" value="3"/>
</dbReference>
<dbReference type="InterPro" id="IPR000494">
    <property type="entry name" value="Rcpt_L-dom"/>
</dbReference>
<evidence type="ECO:0000259" key="2">
    <source>
        <dbReference type="Pfam" id="PF01030"/>
    </source>
</evidence>
<feature type="domain" description="Receptor L-domain" evidence="2">
    <location>
        <begin position="335"/>
        <end position="430"/>
    </location>
</feature>
<dbReference type="OrthoDB" id="5860514at2759"/>
<keyword evidence="4" id="KW-1185">Reference proteome</keyword>
<accession>G0M9Q7</accession>
<sequence>MLNLRFLFLLYIFFHKIASYTEYELIAQGYNCDPNCWFRENEVTSETISKWPVNCTEVCGTLYFTKNSDIPVFELQDYFKNLKVLKGRLDFSNTAYASIEFLSSLQQVHCDVLDLFYIEKNRNLETLNFGNLTNITCVFNANNNSRLDTTQFCEKYKDMFLMHFSNNLVNCNNSGCIAGDFYWDTLYQLEGCTHIFDRLWFSVNNYADEYLAYLHSVQKISGSLQAFMSDLRNFSFLENLETIKSNEVLNYDINIQQCQNFSRFGISSLKTLSTSRKNFIMNIEQVHEDFCFTTDEMLFFLKSNVMFRRCDAKYCGNDTLDSICYFDSMSNLKDNCTEIFGDVIIGANEEIYKDKLKNLKNVYGTLSIQGTSFTDLSFLGNLEYVAKLANDSIIPLRIVSNKNLQDVSLPSLKRAFSKTIYQVSFENNGDKILNSTACLDFMDNLFDTNVVFDGSVCEVIDRVEGEKKGTTRRMIWWSLTIITLHFSF</sequence>
<dbReference type="InParanoid" id="G0M9Q7"/>
<protein>
    <recommendedName>
        <fullName evidence="2">Receptor L-domain domain-containing protein</fullName>
    </recommendedName>
</protein>
<dbReference type="InterPro" id="IPR053079">
    <property type="entry name" value="SPS2_domain"/>
</dbReference>
<feature type="signal peptide" evidence="1">
    <location>
        <begin position="1"/>
        <end position="19"/>
    </location>
</feature>
<dbReference type="SUPFAM" id="SSF52058">
    <property type="entry name" value="L domain-like"/>
    <property type="match status" value="3"/>
</dbReference>
<dbReference type="AlphaFoldDB" id="G0M9Q7"/>
<dbReference type="Pfam" id="PF01030">
    <property type="entry name" value="Recep_L_domain"/>
    <property type="match status" value="3"/>
</dbReference>
<proteinExistence type="predicted"/>
<dbReference type="InterPro" id="IPR036941">
    <property type="entry name" value="Rcpt_L-dom_sf"/>
</dbReference>
<name>G0M9Q7_CAEBE</name>
<organism evidence="4">
    <name type="scientific">Caenorhabditis brenneri</name>
    <name type="common">Nematode worm</name>
    <dbReference type="NCBI Taxonomy" id="135651"/>
    <lineage>
        <taxon>Eukaryota</taxon>
        <taxon>Metazoa</taxon>
        <taxon>Ecdysozoa</taxon>
        <taxon>Nematoda</taxon>
        <taxon>Chromadorea</taxon>
        <taxon>Rhabditida</taxon>
        <taxon>Rhabditina</taxon>
        <taxon>Rhabditomorpha</taxon>
        <taxon>Rhabditoidea</taxon>
        <taxon>Rhabditidae</taxon>
        <taxon>Peloderinae</taxon>
        <taxon>Caenorhabditis</taxon>
    </lineage>
</organism>
<reference evidence="4" key="1">
    <citation type="submission" date="2011-07" db="EMBL/GenBank/DDBJ databases">
        <authorList>
            <consortium name="Caenorhabditis brenneri Sequencing and Analysis Consortium"/>
            <person name="Wilson R.K."/>
        </authorList>
    </citation>
    <scope>NUCLEOTIDE SEQUENCE [LARGE SCALE GENOMIC DNA]</scope>
    <source>
        <strain evidence="4">PB2801</strain>
    </source>
</reference>
<feature type="domain" description="Receptor L-domain" evidence="2">
    <location>
        <begin position="54"/>
        <end position="151"/>
    </location>
</feature>
<evidence type="ECO:0000256" key="1">
    <source>
        <dbReference type="SAM" id="SignalP"/>
    </source>
</evidence>
<dbReference type="Proteomes" id="UP000008068">
    <property type="component" value="Unassembled WGS sequence"/>
</dbReference>
<dbReference type="PANTHER" id="PTHR21662">
    <property type="entry name" value="RECEPTOR PROTEIN-TYROSINE KINASE"/>
    <property type="match status" value="1"/>
</dbReference>
<keyword evidence="1" id="KW-0732">Signal</keyword>
<feature type="domain" description="Receptor L-domain" evidence="2">
    <location>
        <begin position="191"/>
        <end position="299"/>
    </location>
</feature>
<gene>
    <name evidence="3" type="ORF">CAEBREN_00133</name>
</gene>
<dbReference type="HOGENOM" id="CLU_028064_2_0_1"/>
<feature type="chain" id="PRO_5003402912" description="Receptor L-domain domain-containing protein" evidence="1">
    <location>
        <begin position="20"/>
        <end position="488"/>
    </location>
</feature>
<dbReference type="eggNOG" id="ENOG502TG8H">
    <property type="taxonomic scope" value="Eukaryota"/>
</dbReference>
<evidence type="ECO:0000313" key="3">
    <source>
        <dbReference type="EMBL" id="EGT31191.1"/>
    </source>
</evidence>
<evidence type="ECO:0000313" key="4">
    <source>
        <dbReference type="Proteomes" id="UP000008068"/>
    </source>
</evidence>